<name>A0A6C2U866_PONDE</name>
<feature type="chain" id="PRO_5025420895" evidence="1">
    <location>
        <begin position="27"/>
        <end position="315"/>
    </location>
</feature>
<evidence type="ECO:0000313" key="3">
    <source>
        <dbReference type="Proteomes" id="UP000366872"/>
    </source>
</evidence>
<gene>
    <name evidence="2" type="ORF">PDESU_04199</name>
</gene>
<dbReference type="Gene3D" id="3.40.390.10">
    <property type="entry name" value="Collagenase (Catalytic Domain)"/>
    <property type="match status" value="1"/>
</dbReference>
<dbReference type="GO" id="GO:0008237">
    <property type="term" value="F:metallopeptidase activity"/>
    <property type="evidence" value="ECO:0007669"/>
    <property type="project" value="InterPro"/>
</dbReference>
<accession>A0A6C2U866</accession>
<organism evidence="2 3">
    <name type="scientific">Pontiella desulfatans</name>
    <dbReference type="NCBI Taxonomy" id="2750659"/>
    <lineage>
        <taxon>Bacteria</taxon>
        <taxon>Pseudomonadati</taxon>
        <taxon>Kiritimatiellota</taxon>
        <taxon>Kiritimatiellia</taxon>
        <taxon>Kiritimatiellales</taxon>
        <taxon>Pontiellaceae</taxon>
        <taxon>Pontiella</taxon>
    </lineage>
</organism>
<feature type="signal peptide" evidence="1">
    <location>
        <begin position="1"/>
        <end position="26"/>
    </location>
</feature>
<proteinExistence type="predicted"/>
<dbReference type="Proteomes" id="UP000366872">
    <property type="component" value="Unassembled WGS sequence"/>
</dbReference>
<dbReference type="EMBL" id="CAAHFG010000002">
    <property type="protein sequence ID" value="VGO15614.1"/>
    <property type="molecule type" value="Genomic_DNA"/>
</dbReference>
<keyword evidence="3" id="KW-1185">Reference proteome</keyword>
<evidence type="ECO:0000313" key="2">
    <source>
        <dbReference type="EMBL" id="VGO15614.1"/>
    </source>
</evidence>
<dbReference type="InterPro" id="IPR024079">
    <property type="entry name" value="MetalloPept_cat_dom_sf"/>
</dbReference>
<keyword evidence="1" id="KW-0732">Signal</keyword>
<reference evidence="2 3" key="1">
    <citation type="submission" date="2019-04" db="EMBL/GenBank/DDBJ databases">
        <authorList>
            <person name="Van Vliet M D."/>
        </authorList>
    </citation>
    <scope>NUCLEOTIDE SEQUENCE [LARGE SCALE GENOMIC DNA]</scope>
    <source>
        <strain evidence="2 3">F1</strain>
    </source>
</reference>
<dbReference type="SUPFAM" id="SSF55486">
    <property type="entry name" value="Metalloproteases ('zincins'), catalytic domain"/>
    <property type="match status" value="1"/>
</dbReference>
<evidence type="ECO:0000256" key="1">
    <source>
        <dbReference type="SAM" id="SignalP"/>
    </source>
</evidence>
<dbReference type="RefSeq" id="WP_136081164.1">
    <property type="nucleotide sequence ID" value="NZ_CAAHFG010000002.1"/>
</dbReference>
<protein>
    <submittedName>
        <fullName evidence="2">Uncharacterized protein</fullName>
    </submittedName>
</protein>
<sequence>MNTRYFSIAFSIIVATVLAQTSVADGAGISEQIAKLKVAAPTQEMVADLNLDPFYTKALDLGGFTIVGNDKVDDHAFRETAYIVKQMLQNRPDAIQKLAENHVRFVLIDYTEFVTQMPEYSDMKPAKFWDRRARGLGPNHQRPAVSCGEENVLRYPGDPYHQESILVHEFAHAIMDMALVDLDPEFKPRLVAAYDDAMAKGLWKDKYAANNVHEYWAEGVQSFFDDNREPDHDHNHVNTREELTEYDPVLADIIMEQLGDIDWKYAKPAARAASENIHLAGYDPATAPTFAWPQELLDWYANYQEEQKAKKKEEG</sequence>
<dbReference type="AlphaFoldDB" id="A0A6C2U866"/>